<dbReference type="Proteomes" id="UP000467193">
    <property type="component" value="Chromosome"/>
</dbReference>
<dbReference type="KEGG" id="msei:MSEDJ_53800"/>
<reference evidence="3 4" key="1">
    <citation type="journal article" date="2019" name="Emerg. Microbes Infect.">
        <title>Comprehensive subspecies identification of 175 nontuberculous mycobacteria species based on 7547 genomic profiles.</title>
        <authorList>
            <person name="Matsumoto Y."/>
            <person name="Kinjo T."/>
            <person name="Motooka D."/>
            <person name="Nabeya D."/>
            <person name="Jung N."/>
            <person name="Uechi K."/>
            <person name="Horii T."/>
            <person name="Iida T."/>
            <person name="Fujita J."/>
            <person name="Nakamura S."/>
        </authorList>
    </citation>
    <scope>NUCLEOTIDE SEQUENCE [LARGE SCALE GENOMIC DNA]</scope>
    <source>
        <strain evidence="3 4">JCM 17899</strain>
    </source>
</reference>
<feature type="domain" description="DUF4333" evidence="2">
    <location>
        <begin position="46"/>
        <end position="111"/>
    </location>
</feature>
<feature type="compositionally biased region" description="Polar residues" evidence="1">
    <location>
        <begin position="37"/>
        <end position="51"/>
    </location>
</feature>
<dbReference type="EMBL" id="AP022588">
    <property type="protein sequence ID" value="BBY31284.1"/>
    <property type="molecule type" value="Genomic_DNA"/>
</dbReference>
<protein>
    <recommendedName>
        <fullName evidence="2">DUF4333 domain-containing protein</fullName>
    </recommendedName>
</protein>
<dbReference type="InterPro" id="IPR025637">
    <property type="entry name" value="DUF4333"/>
</dbReference>
<evidence type="ECO:0000256" key="1">
    <source>
        <dbReference type="SAM" id="MobiDB-lite"/>
    </source>
</evidence>
<name>A0A7I7QY58_9MYCO</name>
<evidence type="ECO:0000313" key="3">
    <source>
        <dbReference type="EMBL" id="BBY31284.1"/>
    </source>
</evidence>
<keyword evidence="4" id="KW-1185">Reference proteome</keyword>
<accession>A0A7I7QY58</accession>
<dbReference type="AlphaFoldDB" id="A0A7I7QY58"/>
<sequence>MTGERHLASLRVRIVGICVMPAVCVAVTSCNVHFSTRAGSPTAPSGATTKSVIPKDVVEERTSQSIRDQSGGGPVVVECPGDLPLRSKASQSCVLSQDGKRFRVTVTVNDANPSKYDVDWEVGEQLDQGA</sequence>
<organism evidence="3 4">
    <name type="scientific">Mycolicibacterium sediminis</name>
    <dbReference type="NCBI Taxonomy" id="1286180"/>
    <lineage>
        <taxon>Bacteria</taxon>
        <taxon>Bacillati</taxon>
        <taxon>Actinomycetota</taxon>
        <taxon>Actinomycetes</taxon>
        <taxon>Mycobacteriales</taxon>
        <taxon>Mycobacteriaceae</taxon>
        <taxon>Mycolicibacterium</taxon>
    </lineage>
</organism>
<dbReference type="RefSeq" id="WP_163800800.1">
    <property type="nucleotide sequence ID" value="NZ_AP022588.1"/>
</dbReference>
<evidence type="ECO:0000259" key="2">
    <source>
        <dbReference type="Pfam" id="PF14230"/>
    </source>
</evidence>
<evidence type="ECO:0000313" key="4">
    <source>
        <dbReference type="Proteomes" id="UP000467193"/>
    </source>
</evidence>
<dbReference type="PROSITE" id="PS51257">
    <property type="entry name" value="PROKAR_LIPOPROTEIN"/>
    <property type="match status" value="1"/>
</dbReference>
<dbReference type="Pfam" id="PF14230">
    <property type="entry name" value="DUF4333"/>
    <property type="match status" value="1"/>
</dbReference>
<gene>
    <name evidence="3" type="ORF">MSEDJ_53800</name>
</gene>
<feature type="region of interest" description="Disordered" evidence="1">
    <location>
        <begin position="37"/>
        <end position="74"/>
    </location>
</feature>
<proteinExistence type="predicted"/>